<dbReference type="PATRIC" id="fig|717774.3.peg.3596"/>
<dbReference type="AlphaFoldDB" id="F2JTT8"/>
<dbReference type="RefSeq" id="WP_013662610.1">
    <property type="nucleotide sequence ID" value="NC_015276.1"/>
</dbReference>
<gene>
    <name evidence="1" type="ordered locus">Marme_3493</name>
</gene>
<reference evidence="1 2" key="1">
    <citation type="journal article" date="2012" name="Stand. Genomic Sci.">
        <title>Complete genome sequence of the melanogenic marine bacterium Marinomonas mediterranea type strain (MMB-1(T)).</title>
        <authorList>
            <person name="Lucas-Elio P."/>
            <person name="Goodwin L."/>
            <person name="Woyke T."/>
            <person name="Pitluck S."/>
            <person name="Nolan M."/>
            <person name="Kyrpides N.C."/>
            <person name="Detter J.C."/>
            <person name="Copeland A."/>
            <person name="Teshima H."/>
            <person name="Bruce D."/>
            <person name="Detter C."/>
            <person name="Tapia R."/>
            <person name="Han S."/>
            <person name="Land M.L."/>
            <person name="Ivanova N."/>
            <person name="Mikhailova N."/>
            <person name="Johnston A.W."/>
            <person name="Sanchez-Amat A."/>
        </authorList>
    </citation>
    <scope>NUCLEOTIDE SEQUENCE [LARGE SCALE GENOMIC DNA]</scope>
    <source>
        <strain evidence="2">ATCC 700492 / JCM 21426 / NBRC 103028 / MMB-1</strain>
    </source>
</reference>
<organism evidence="1 2">
    <name type="scientific">Marinomonas mediterranea (strain ATCC 700492 / JCM 21426 / NBRC 103028 / MMB-1)</name>
    <dbReference type="NCBI Taxonomy" id="717774"/>
    <lineage>
        <taxon>Bacteria</taxon>
        <taxon>Pseudomonadati</taxon>
        <taxon>Pseudomonadota</taxon>
        <taxon>Gammaproteobacteria</taxon>
        <taxon>Oceanospirillales</taxon>
        <taxon>Oceanospirillaceae</taxon>
        <taxon>Marinomonas</taxon>
    </lineage>
</organism>
<evidence type="ECO:0000313" key="1">
    <source>
        <dbReference type="EMBL" id="ADZ92708.1"/>
    </source>
</evidence>
<dbReference type="OrthoDB" id="7029912at2"/>
<dbReference type="STRING" id="717774.Marme_3493"/>
<name>F2JTT8_MARM1</name>
<dbReference type="KEGG" id="mme:Marme_3493"/>
<evidence type="ECO:0000313" key="2">
    <source>
        <dbReference type="Proteomes" id="UP000001062"/>
    </source>
</evidence>
<proteinExistence type="predicted"/>
<keyword evidence="2" id="KW-1185">Reference proteome</keyword>
<dbReference type="eggNOG" id="ENOG502ZKMS">
    <property type="taxonomic scope" value="Bacteria"/>
</dbReference>
<accession>F2JTT8</accession>
<protein>
    <submittedName>
        <fullName evidence="1">Uncharacterized protein</fullName>
    </submittedName>
</protein>
<sequence length="97" mass="11165">MKNYPSLRNLLISIFSVDVGLEESDEIAALDSVLNDPVQRADIEDELRQLFQDSSISWSDLLENDEYVVYPADDEVDAKEYVVESLWNRVFPNEKVP</sequence>
<dbReference type="EMBL" id="CP002583">
    <property type="protein sequence ID" value="ADZ92708.1"/>
    <property type="molecule type" value="Genomic_DNA"/>
</dbReference>
<dbReference type="HOGENOM" id="CLU_182964_0_0_6"/>
<dbReference type="Proteomes" id="UP000001062">
    <property type="component" value="Chromosome"/>
</dbReference>